<evidence type="ECO:0000313" key="2">
    <source>
        <dbReference type="Proteomes" id="UP001163321"/>
    </source>
</evidence>
<gene>
    <name evidence="1" type="ORF">PsorP6_008581</name>
</gene>
<reference evidence="1 2" key="1">
    <citation type="journal article" date="2022" name="bioRxiv">
        <title>The genome of the oomycete Peronosclerospora sorghi, a cosmopolitan pathogen of maize and sorghum, is inflated with dispersed pseudogenes.</title>
        <authorList>
            <person name="Fletcher K."/>
            <person name="Martin F."/>
            <person name="Isakeit T."/>
            <person name="Cavanaugh K."/>
            <person name="Magill C."/>
            <person name="Michelmore R."/>
        </authorList>
    </citation>
    <scope>NUCLEOTIDE SEQUENCE [LARGE SCALE GENOMIC DNA]</scope>
    <source>
        <strain evidence="1">P6</strain>
    </source>
</reference>
<comment type="caution">
    <text evidence="1">The sequence shown here is derived from an EMBL/GenBank/DDBJ whole genome shotgun (WGS) entry which is preliminary data.</text>
</comment>
<protein>
    <submittedName>
        <fullName evidence="1">Uncharacterized protein</fullName>
    </submittedName>
</protein>
<accession>A0ACC0WCM9</accession>
<name>A0ACC0WCM9_9STRA</name>
<dbReference type="EMBL" id="CM047582">
    <property type="protein sequence ID" value="KAI9915796.1"/>
    <property type="molecule type" value="Genomic_DNA"/>
</dbReference>
<proteinExistence type="predicted"/>
<organism evidence="1 2">
    <name type="scientific">Peronosclerospora sorghi</name>
    <dbReference type="NCBI Taxonomy" id="230839"/>
    <lineage>
        <taxon>Eukaryota</taxon>
        <taxon>Sar</taxon>
        <taxon>Stramenopiles</taxon>
        <taxon>Oomycota</taxon>
        <taxon>Peronosporomycetes</taxon>
        <taxon>Peronosporales</taxon>
        <taxon>Peronosporaceae</taxon>
        <taxon>Peronosclerospora</taxon>
    </lineage>
</organism>
<sequence>MLDHSGQADAMDEMQTIKSKLKTLLQRDYSSFEEMKALIAPLNTDPLSKHLKLLKIRKKQGDDATPSYMDETFSLMFERWDKIYRDFYSAKTDTFNLSKIPDVHDCIKYDLLHNSSVS</sequence>
<keyword evidence="2" id="KW-1185">Reference proteome</keyword>
<dbReference type="Proteomes" id="UP001163321">
    <property type="component" value="Chromosome 3"/>
</dbReference>
<evidence type="ECO:0000313" key="1">
    <source>
        <dbReference type="EMBL" id="KAI9915796.1"/>
    </source>
</evidence>